<dbReference type="EMBL" id="VSSQ01130345">
    <property type="protein sequence ID" value="MPN58055.1"/>
    <property type="molecule type" value="Genomic_DNA"/>
</dbReference>
<protein>
    <submittedName>
        <fullName evidence="1">Uncharacterized protein</fullName>
    </submittedName>
</protein>
<name>A0A645J2W2_9ZZZZ</name>
<dbReference type="AlphaFoldDB" id="A0A645J2W2"/>
<sequence>MLRVQRVGILQFAANAVFSRQVFRGNAHVIIVECIPQTVMYQAVDQLAVPQLSAGAAIGKDMRGTAHILLPARNHNVGFAALDSLGRQMQRFQARTADIVNGDGRNGIG</sequence>
<gene>
    <name evidence="1" type="ORF">SDC9_205753</name>
</gene>
<organism evidence="1">
    <name type="scientific">bioreactor metagenome</name>
    <dbReference type="NCBI Taxonomy" id="1076179"/>
    <lineage>
        <taxon>unclassified sequences</taxon>
        <taxon>metagenomes</taxon>
        <taxon>ecological metagenomes</taxon>
    </lineage>
</organism>
<comment type="caution">
    <text evidence="1">The sequence shown here is derived from an EMBL/GenBank/DDBJ whole genome shotgun (WGS) entry which is preliminary data.</text>
</comment>
<reference evidence="1" key="1">
    <citation type="submission" date="2019-08" db="EMBL/GenBank/DDBJ databases">
        <authorList>
            <person name="Kucharzyk K."/>
            <person name="Murdoch R.W."/>
            <person name="Higgins S."/>
            <person name="Loffler F."/>
        </authorList>
    </citation>
    <scope>NUCLEOTIDE SEQUENCE</scope>
</reference>
<accession>A0A645J2W2</accession>
<proteinExistence type="predicted"/>
<evidence type="ECO:0000313" key="1">
    <source>
        <dbReference type="EMBL" id="MPN58055.1"/>
    </source>
</evidence>